<feature type="region of interest" description="Disordered" evidence="3">
    <location>
        <begin position="117"/>
        <end position="137"/>
    </location>
</feature>
<dbReference type="InterPro" id="IPR012677">
    <property type="entry name" value="Nucleotide-bd_a/b_plait_sf"/>
</dbReference>
<dbReference type="InParanoid" id="A0A1Y2F2F4"/>
<dbReference type="OrthoDB" id="2573941at2759"/>
<feature type="compositionally biased region" description="Basic and acidic residues" evidence="3">
    <location>
        <begin position="117"/>
        <end position="128"/>
    </location>
</feature>
<dbReference type="SMART" id="SM00360">
    <property type="entry name" value="RRM"/>
    <property type="match status" value="1"/>
</dbReference>
<dbReference type="EMBL" id="MCGR01000030">
    <property type="protein sequence ID" value="ORY78052.1"/>
    <property type="molecule type" value="Genomic_DNA"/>
</dbReference>
<dbReference type="FunCoup" id="A0A1Y2F2F4">
    <property type="interactions" value="122"/>
</dbReference>
<evidence type="ECO:0000256" key="2">
    <source>
        <dbReference type="PROSITE-ProRule" id="PRU00176"/>
    </source>
</evidence>
<dbReference type="Pfam" id="PF00076">
    <property type="entry name" value="RRM_1"/>
    <property type="match status" value="1"/>
</dbReference>
<dbReference type="CDD" id="cd12411">
    <property type="entry name" value="RRM_ist3_like"/>
    <property type="match status" value="1"/>
</dbReference>
<evidence type="ECO:0000313" key="5">
    <source>
        <dbReference type="EMBL" id="ORY78052.1"/>
    </source>
</evidence>
<dbReference type="GO" id="GO:0000398">
    <property type="term" value="P:mRNA splicing, via spliceosome"/>
    <property type="evidence" value="ECO:0007669"/>
    <property type="project" value="InterPro"/>
</dbReference>
<dbReference type="PANTHER" id="PTHR45880">
    <property type="entry name" value="RNA-BINDING MOTIF PROTEIN, X-LINKED 2"/>
    <property type="match status" value="1"/>
</dbReference>
<keyword evidence="1 2" id="KW-0694">RNA-binding</keyword>
<evidence type="ECO:0000259" key="4">
    <source>
        <dbReference type="PROSITE" id="PS50102"/>
    </source>
</evidence>
<sequence>MNTVQEIRRINEAELASGSTASWHDQYKDSAYIHVGGLPYQLTEGDVITIFSQYGEVVDITLPRDPNTQKPRGFAFLMYADQRSTVLAVDNLGGAKVLDRTLKVDHVLNYKQLERDNETGKMKERESQRSVLPSIVS</sequence>
<dbReference type="Proteomes" id="UP000193467">
    <property type="component" value="Unassembled WGS sequence"/>
</dbReference>
<evidence type="ECO:0000256" key="3">
    <source>
        <dbReference type="SAM" id="MobiDB-lite"/>
    </source>
</evidence>
<accession>A0A1Y2F2F4</accession>
<name>A0A1Y2F2F4_9BASI</name>
<evidence type="ECO:0000313" key="6">
    <source>
        <dbReference type="Proteomes" id="UP000193467"/>
    </source>
</evidence>
<dbReference type="SUPFAM" id="SSF54928">
    <property type="entry name" value="RNA-binding domain, RBD"/>
    <property type="match status" value="1"/>
</dbReference>
<dbReference type="InterPro" id="IPR035979">
    <property type="entry name" value="RBD_domain_sf"/>
</dbReference>
<dbReference type="PROSITE" id="PS50102">
    <property type="entry name" value="RRM"/>
    <property type="match status" value="1"/>
</dbReference>
<dbReference type="InterPro" id="IPR045844">
    <property type="entry name" value="RRM_Ist3-like"/>
</dbReference>
<dbReference type="STRING" id="106004.A0A1Y2F2F4"/>
<reference evidence="5 6" key="1">
    <citation type="submission" date="2016-07" db="EMBL/GenBank/DDBJ databases">
        <title>Pervasive Adenine N6-methylation of Active Genes in Fungi.</title>
        <authorList>
            <consortium name="DOE Joint Genome Institute"/>
            <person name="Mondo S.J."/>
            <person name="Dannebaum R.O."/>
            <person name="Kuo R.C."/>
            <person name="Labutti K."/>
            <person name="Haridas S."/>
            <person name="Kuo A."/>
            <person name="Salamov A."/>
            <person name="Ahrendt S.R."/>
            <person name="Lipzen A."/>
            <person name="Sullivan W."/>
            <person name="Andreopoulos W.B."/>
            <person name="Clum A."/>
            <person name="Lindquist E."/>
            <person name="Daum C."/>
            <person name="Ramamoorthy G.K."/>
            <person name="Gryganskyi A."/>
            <person name="Culley D."/>
            <person name="Magnuson J.K."/>
            <person name="James T.Y."/>
            <person name="O'Malley M.A."/>
            <person name="Stajich J.E."/>
            <person name="Spatafora J.W."/>
            <person name="Visel A."/>
            <person name="Grigoriev I.V."/>
        </authorList>
    </citation>
    <scope>NUCLEOTIDE SEQUENCE [LARGE SCALE GENOMIC DNA]</scope>
    <source>
        <strain evidence="5 6">62-1032</strain>
    </source>
</reference>
<dbReference type="GO" id="GO:0071013">
    <property type="term" value="C:catalytic step 2 spliceosome"/>
    <property type="evidence" value="ECO:0007669"/>
    <property type="project" value="TreeGrafter"/>
</dbReference>
<dbReference type="InterPro" id="IPR000504">
    <property type="entry name" value="RRM_dom"/>
</dbReference>
<keyword evidence="6" id="KW-1185">Reference proteome</keyword>
<proteinExistence type="predicted"/>
<dbReference type="Gene3D" id="3.30.70.330">
    <property type="match status" value="1"/>
</dbReference>
<gene>
    <name evidence="5" type="ORF">BCR35DRAFT_266928</name>
</gene>
<dbReference type="InterPro" id="IPR051847">
    <property type="entry name" value="RNA_proc/Spliceosome_comp"/>
</dbReference>
<organism evidence="5 6">
    <name type="scientific">Leucosporidium creatinivorum</name>
    <dbReference type="NCBI Taxonomy" id="106004"/>
    <lineage>
        <taxon>Eukaryota</taxon>
        <taxon>Fungi</taxon>
        <taxon>Dikarya</taxon>
        <taxon>Basidiomycota</taxon>
        <taxon>Pucciniomycotina</taxon>
        <taxon>Microbotryomycetes</taxon>
        <taxon>Leucosporidiales</taxon>
        <taxon>Leucosporidium</taxon>
    </lineage>
</organism>
<dbReference type="GO" id="GO:0071011">
    <property type="term" value="C:precatalytic spliceosome"/>
    <property type="evidence" value="ECO:0007669"/>
    <property type="project" value="TreeGrafter"/>
</dbReference>
<feature type="domain" description="RRM" evidence="4">
    <location>
        <begin position="31"/>
        <end position="109"/>
    </location>
</feature>
<protein>
    <recommendedName>
        <fullName evidence="4">RRM domain-containing protein</fullName>
    </recommendedName>
</protein>
<dbReference type="PANTHER" id="PTHR45880:SF1">
    <property type="entry name" value="RNA-BINDING MOTIF PROTEIN, X-LINKED 2"/>
    <property type="match status" value="1"/>
</dbReference>
<dbReference type="GO" id="GO:0003723">
    <property type="term" value="F:RNA binding"/>
    <property type="evidence" value="ECO:0007669"/>
    <property type="project" value="UniProtKB-UniRule"/>
</dbReference>
<dbReference type="GO" id="GO:0005686">
    <property type="term" value="C:U2 snRNP"/>
    <property type="evidence" value="ECO:0007669"/>
    <property type="project" value="TreeGrafter"/>
</dbReference>
<evidence type="ECO:0000256" key="1">
    <source>
        <dbReference type="ARBA" id="ARBA00022884"/>
    </source>
</evidence>
<comment type="caution">
    <text evidence="5">The sequence shown here is derived from an EMBL/GenBank/DDBJ whole genome shotgun (WGS) entry which is preliminary data.</text>
</comment>
<dbReference type="AlphaFoldDB" id="A0A1Y2F2F4"/>